<accession>A0A8H4RBI4</accession>
<feature type="active site" evidence="3">
    <location>
        <position position="199"/>
    </location>
</feature>
<dbReference type="SUPFAM" id="SSF48179">
    <property type="entry name" value="6-phosphogluconate dehydrogenase C-terminal domain-like"/>
    <property type="match status" value="1"/>
</dbReference>
<evidence type="ECO:0000313" key="5">
    <source>
        <dbReference type="EMBL" id="KAF4625566.1"/>
    </source>
</evidence>
<dbReference type="InterPro" id="IPR008927">
    <property type="entry name" value="6-PGluconate_DH-like_C_sf"/>
</dbReference>
<name>A0A8H4RBI4_9HELO</name>
<sequence>MLLREILPDFSMSQSTDLYIMAPQLLWIGLGNIGRGACKMLVEKGPLDKPLLVYNRTSSRSDQLARELPGKVQAMQSLLEAVAQADIIFSCLSNDATVEETYCAIITSGNIKDKMFVSCETIDPDTADKVASLVTDVGASFVSCPVVGPPAAAATGQLLCIPAGPKSAIERVRPYLTGVIGRAEISFEDKPCGTALKLKIVGNTCIMNMACQLAEVFTLAEKTEVGTEAMKKWVDVMFGDAYASYADRMLSGTYWREEPLGSVAMGIKDTAHALHLVEASGTKIKNAETVMRYLRAVGEYSRGGDKGDIAGMYGVVRMNSGLKFENGE</sequence>
<dbReference type="OrthoDB" id="435038at2759"/>
<dbReference type="Gene3D" id="3.40.50.720">
    <property type="entry name" value="NAD(P)-binding Rossmann-like Domain"/>
    <property type="match status" value="1"/>
</dbReference>
<evidence type="ECO:0000313" key="6">
    <source>
        <dbReference type="Proteomes" id="UP000566819"/>
    </source>
</evidence>
<feature type="domain" description="6-phosphogluconate dehydrogenase NADP-binding" evidence="4">
    <location>
        <begin position="27"/>
        <end position="177"/>
    </location>
</feature>
<dbReference type="InterPro" id="IPR036291">
    <property type="entry name" value="NAD(P)-bd_dom_sf"/>
</dbReference>
<dbReference type="InterPro" id="IPR013328">
    <property type="entry name" value="6PGD_dom2"/>
</dbReference>
<dbReference type="SUPFAM" id="SSF51735">
    <property type="entry name" value="NAD(P)-binding Rossmann-fold domains"/>
    <property type="match status" value="1"/>
</dbReference>
<dbReference type="InterPro" id="IPR015815">
    <property type="entry name" value="HIBADH-related"/>
</dbReference>
<evidence type="ECO:0000256" key="3">
    <source>
        <dbReference type="PIRSR" id="PIRSR000103-1"/>
    </source>
</evidence>
<proteinExistence type="inferred from homology"/>
<dbReference type="AlphaFoldDB" id="A0A8H4RBI4"/>
<evidence type="ECO:0000259" key="4">
    <source>
        <dbReference type="Pfam" id="PF03446"/>
    </source>
</evidence>
<dbReference type="EMBL" id="JAAMPI010001345">
    <property type="protein sequence ID" value="KAF4625566.1"/>
    <property type="molecule type" value="Genomic_DNA"/>
</dbReference>
<keyword evidence="6" id="KW-1185">Reference proteome</keyword>
<reference evidence="5 6" key="1">
    <citation type="submission" date="2020-03" db="EMBL/GenBank/DDBJ databases">
        <title>Draft Genome Sequence of Cudoniella acicularis.</title>
        <authorList>
            <person name="Buettner E."/>
            <person name="Kellner H."/>
        </authorList>
    </citation>
    <scope>NUCLEOTIDE SEQUENCE [LARGE SCALE GENOMIC DNA]</scope>
    <source>
        <strain evidence="5 6">DSM 108380</strain>
    </source>
</reference>
<dbReference type="InterPro" id="IPR051265">
    <property type="entry name" value="HIBADH-related_NP60_sf"/>
</dbReference>
<dbReference type="InterPro" id="IPR006115">
    <property type="entry name" value="6PGDH_NADP-bd"/>
</dbReference>
<evidence type="ECO:0000256" key="1">
    <source>
        <dbReference type="ARBA" id="ARBA00007598"/>
    </source>
</evidence>
<dbReference type="Pfam" id="PF03446">
    <property type="entry name" value="NAD_binding_2"/>
    <property type="match status" value="1"/>
</dbReference>
<dbReference type="Gene3D" id="1.10.1040.10">
    <property type="entry name" value="N-(1-d-carboxylethyl)-l-norvaline Dehydrogenase, domain 2"/>
    <property type="match status" value="1"/>
</dbReference>
<comment type="similarity">
    <text evidence="1">Belongs to the HIBADH-related family. NP60 subfamily.</text>
</comment>
<gene>
    <name evidence="5" type="ORF">G7Y89_g12600</name>
</gene>
<dbReference type="PANTHER" id="PTHR43580:SF3">
    <property type="entry name" value="6-PHOSPHOGLUCONATE DEHYDROGENASE FAMILY PROTEIN (AFU_ORTHOLOGUE AFUA_2G11600)"/>
    <property type="match status" value="1"/>
</dbReference>
<dbReference type="GO" id="GO:0050661">
    <property type="term" value="F:NADP binding"/>
    <property type="evidence" value="ECO:0007669"/>
    <property type="project" value="InterPro"/>
</dbReference>
<dbReference type="GO" id="GO:0016491">
    <property type="term" value="F:oxidoreductase activity"/>
    <property type="evidence" value="ECO:0007669"/>
    <property type="project" value="UniProtKB-KW"/>
</dbReference>
<dbReference type="PIRSF" id="PIRSF000103">
    <property type="entry name" value="HIBADH"/>
    <property type="match status" value="1"/>
</dbReference>
<keyword evidence="2" id="KW-0560">Oxidoreductase</keyword>
<protein>
    <recommendedName>
        <fullName evidence="4">6-phosphogluconate dehydrogenase NADP-binding domain-containing protein</fullName>
    </recommendedName>
</protein>
<dbReference type="Proteomes" id="UP000566819">
    <property type="component" value="Unassembled WGS sequence"/>
</dbReference>
<dbReference type="PANTHER" id="PTHR43580">
    <property type="entry name" value="OXIDOREDUCTASE GLYR1-RELATED"/>
    <property type="match status" value="1"/>
</dbReference>
<evidence type="ECO:0000256" key="2">
    <source>
        <dbReference type="ARBA" id="ARBA00023002"/>
    </source>
</evidence>
<comment type="caution">
    <text evidence="5">The sequence shown here is derived from an EMBL/GenBank/DDBJ whole genome shotgun (WGS) entry which is preliminary data.</text>
</comment>
<organism evidence="5 6">
    <name type="scientific">Cudoniella acicularis</name>
    <dbReference type="NCBI Taxonomy" id="354080"/>
    <lineage>
        <taxon>Eukaryota</taxon>
        <taxon>Fungi</taxon>
        <taxon>Dikarya</taxon>
        <taxon>Ascomycota</taxon>
        <taxon>Pezizomycotina</taxon>
        <taxon>Leotiomycetes</taxon>
        <taxon>Helotiales</taxon>
        <taxon>Tricladiaceae</taxon>
        <taxon>Cudoniella</taxon>
    </lineage>
</organism>